<comment type="caution">
    <text evidence="2">The sequence shown here is derived from an EMBL/GenBank/DDBJ whole genome shotgun (WGS) entry which is preliminary data.</text>
</comment>
<organism evidence="2 3">
    <name type="scientific">Linnemannia hyalina</name>
    <dbReference type="NCBI Taxonomy" id="64524"/>
    <lineage>
        <taxon>Eukaryota</taxon>
        <taxon>Fungi</taxon>
        <taxon>Fungi incertae sedis</taxon>
        <taxon>Mucoromycota</taxon>
        <taxon>Mortierellomycotina</taxon>
        <taxon>Mortierellomycetes</taxon>
        <taxon>Mortierellales</taxon>
        <taxon>Mortierellaceae</taxon>
        <taxon>Linnemannia</taxon>
    </lineage>
</organism>
<evidence type="ECO:0000313" key="3">
    <source>
        <dbReference type="Proteomes" id="UP000707451"/>
    </source>
</evidence>
<evidence type="ECO:0000313" key="2">
    <source>
        <dbReference type="EMBL" id="KAG9066860.1"/>
    </source>
</evidence>
<feature type="compositionally biased region" description="Low complexity" evidence="1">
    <location>
        <begin position="103"/>
        <end position="113"/>
    </location>
</feature>
<reference evidence="2" key="1">
    <citation type="submission" date="2021-06" db="EMBL/GenBank/DDBJ databases">
        <title>Genome Sequence of Mortierella hyaline Strain SCG-10, a Cold-Adapted, Nitrate-Reducing Fungus Isolated from Soil in Minnesota, USA.</title>
        <authorList>
            <person name="Aldossari N."/>
        </authorList>
    </citation>
    <scope>NUCLEOTIDE SEQUENCE</scope>
    <source>
        <strain evidence="2">SCG-10</strain>
    </source>
</reference>
<feature type="compositionally biased region" description="Acidic residues" evidence="1">
    <location>
        <begin position="407"/>
        <end position="416"/>
    </location>
</feature>
<evidence type="ECO:0000256" key="1">
    <source>
        <dbReference type="SAM" id="MobiDB-lite"/>
    </source>
</evidence>
<sequence length="416" mass="46149">MKKCEYRSICAKGGDIEEPNDHNRDFHYNNSCIAKNEKGNFLNYSLARLAVEEDEKERFVCPGRNCNQRSISRKSMARHVEKCLKVSWISSLTTADPQVPSTPSLDPQAASSSPPDPQVNERSFSSTYPSAHVNRRSNGLKRPAVAMENVSSTAPPTTHADADAPKISIATHSQGGFWETAEWSSFSNSMELFRSSSQSAIQELSAQVTSLTVNANNSNKTLHLAVDMMQGLLKNQAESTNKTLSSIGRLQVASIATLGRVEKKLEAALLGVRDTVSSLQIDVAKLRNDVLDKTERIMTDLEDQRVSTHEVGLKLDTLPLGCSSLDPNMNIVDYLEYTRKFTERLDELGEDYLEQDRKKRKITGKSKQAPSTLNSNHLPDNIDHIHRAKAAMAARANKEFMGPNDLELPDDEQTSE</sequence>
<protein>
    <submittedName>
        <fullName evidence="2">Uncharacterized protein</fullName>
    </submittedName>
</protein>
<name>A0A9P7XT81_9FUNG</name>
<feature type="region of interest" description="Disordered" evidence="1">
    <location>
        <begin position="396"/>
        <end position="416"/>
    </location>
</feature>
<feature type="region of interest" description="Disordered" evidence="1">
    <location>
        <begin position="359"/>
        <end position="380"/>
    </location>
</feature>
<feature type="compositionally biased region" description="Polar residues" evidence="1">
    <location>
        <begin position="365"/>
        <end position="378"/>
    </location>
</feature>
<dbReference type="AlphaFoldDB" id="A0A9P7XT81"/>
<dbReference type="EMBL" id="JAHRHY010000009">
    <property type="protein sequence ID" value="KAG9066860.1"/>
    <property type="molecule type" value="Genomic_DNA"/>
</dbReference>
<dbReference type="OrthoDB" id="2420667at2759"/>
<dbReference type="Proteomes" id="UP000707451">
    <property type="component" value="Unassembled WGS sequence"/>
</dbReference>
<feature type="compositionally biased region" description="Polar residues" evidence="1">
    <location>
        <begin position="120"/>
        <end position="129"/>
    </location>
</feature>
<feature type="region of interest" description="Disordered" evidence="1">
    <location>
        <begin position="95"/>
        <end position="142"/>
    </location>
</feature>
<proteinExistence type="predicted"/>
<keyword evidence="3" id="KW-1185">Reference proteome</keyword>
<gene>
    <name evidence="2" type="ORF">KI688_012772</name>
</gene>
<accession>A0A9P7XT81</accession>